<dbReference type="AlphaFoldDB" id="A0A5C8PLY5"/>
<gene>
    <name evidence="2" type="ORF">FHP25_17530</name>
</gene>
<proteinExistence type="predicted"/>
<dbReference type="Proteomes" id="UP000321638">
    <property type="component" value="Unassembled WGS sequence"/>
</dbReference>
<evidence type="ECO:0000313" key="3">
    <source>
        <dbReference type="Proteomes" id="UP000321638"/>
    </source>
</evidence>
<sequence length="284" mass="31792">MFEDAFKLKITPAGLEKDAATQYTSAVRAVLYKIHQSQSGKALLGSIRFHGFVVDIIPYPDEEGDACGADVEPNYDQVTTIVMPTVRYTPGKFTKGGSCAHLPGKGWTESILFHELVHALRDISQSKRRDYTGVVMTGGLYRYDTFEEFIAVLCEDIYTSERGNPHMLLGDHRGITPLDPELADSFKFFASGSRTYRFVARFCQENPGFSKLMSQVRASFNPLAAYYKDPQKALRYSSQPSAHERDADGVWGKMFERKRERTLPPGGPPNVPAPRPYGAPIRRP</sequence>
<keyword evidence="3" id="KW-1185">Reference proteome</keyword>
<organism evidence="2 3">
    <name type="scientific">Vineibacter terrae</name>
    <dbReference type="NCBI Taxonomy" id="2586908"/>
    <lineage>
        <taxon>Bacteria</taxon>
        <taxon>Pseudomonadati</taxon>
        <taxon>Pseudomonadota</taxon>
        <taxon>Alphaproteobacteria</taxon>
        <taxon>Hyphomicrobiales</taxon>
        <taxon>Vineibacter</taxon>
    </lineage>
</organism>
<comment type="caution">
    <text evidence="2">The sequence shown here is derived from an EMBL/GenBank/DDBJ whole genome shotgun (WGS) entry which is preliminary data.</text>
</comment>
<dbReference type="OrthoDB" id="7375578at2"/>
<dbReference type="RefSeq" id="WP_147848252.1">
    <property type="nucleotide sequence ID" value="NZ_VDUZ01000019.1"/>
</dbReference>
<protein>
    <submittedName>
        <fullName evidence="2">Uncharacterized protein</fullName>
    </submittedName>
</protein>
<feature type="compositionally biased region" description="Basic and acidic residues" evidence="1">
    <location>
        <begin position="242"/>
        <end position="262"/>
    </location>
</feature>
<evidence type="ECO:0000313" key="2">
    <source>
        <dbReference type="EMBL" id="TXL74289.1"/>
    </source>
</evidence>
<name>A0A5C8PLY5_9HYPH</name>
<accession>A0A5C8PLY5</accession>
<dbReference type="EMBL" id="VDUZ01000019">
    <property type="protein sequence ID" value="TXL74289.1"/>
    <property type="molecule type" value="Genomic_DNA"/>
</dbReference>
<evidence type="ECO:0000256" key="1">
    <source>
        <dbReference type="SAM" id="MobiDB-lite"/>
    </source>
</evidence>
<feature type="region of interest" description="Disordered" evidence="1">
    <location>
        <begin position="236"/>
        <end position="284"/>
    </location>
</feature>
<reference evidence="2 3" key="1">
    <citation type="submission" date="2019-06" db="EMBL/GenBank/DDBJ databases">
        <title>New taxonomy in bacterial strain CC-CFT640, isolated from vineyard.</title>
        <authorList>
            <person name="Lin S.-Y."/>
            <person name="Tsai C.-F."/>
            <person name="Young C.-C."/>
        </authorList>
    </citation>
    <scope>NUCLEOTIDE SEQUENCE [LARGE SCALE GENOMIC DNA]</scope>
    <source>
        <strain evidence="2 3">CC-CFT640</strain>
    </source>
</reference>
<feature type="compositionally biased region" description="Pro residues" evidence="1">
    <location>
        <begin position="265"/>
        <end position="277"/>
    </location>
</feature>